<dbReference type="InterPro" id="IPR036641">
    <property type="entry name" value="HPT_dom_sf"/>
</dbReference>
<evidence type="ECO:0000256" key="15">
    <source>
        <dbReference type="SAM" id="Coils"/>
    </source>
</evidence>
<sequence>MQYFRDKFYPTSVKGKILAGFLLAFVAILLALGITHFGFREMMDTVNELSAPNPKLNTLNDIFQEITALDQTQRAEAIRNPKKPYKAFLKQTTSLSDKIDSLRLLKWDSAQQSRLLNIKQVLQKRNSLFFAYLKLKSTLTDNRRLSVRLDTLSTILQHEKILVDTSVVTTEKKTITTYTRDSVPAQKERSGLGKLFGKKKNNTAPTTHIKVQEELSVTVDTLAVARQNKAIDEVEKIMTDLENDQRAENKKLLQQELELIHANSLLINKLLSILHEVEKEELAHMRDKNDRAVALVTKSISNIGFLLVAFFLGAALLVYLIWVDIGRSNYYKEQLEKAKDEAEELSQIKQRFLANMSHEIRTPLQSIIGFAEQLKQRQGTLPEAIDAIHSSSEHLLHIVDEVLDYSRISSGSFTLQKENFSLRSLLSEVEAALRVQAHRKHLTLLLEVEQPNGYLLHGDAFRLRQILYNLVGNAIKFTTKGYVKLAVKTIENDGDIRCVFEISDTGIGIQREDLEKIFNQFEQANALIARHYGGTGLGLTIVKSLVEAQGGTLDVHSESGMGSTFTVTLPFDRADGEAVRQPLKEKATKQSFTGKVIVVDDDLMILRLCSLILQKHEVDFTTYSEAEKLIHEKPQAGVSHILMDIRMPHINGVELCRALKKTYPPATRFVALTAHVFPQERQQLLDEGFDVVLSKPFREHELMDVLGIATDMADTIETDLSTLRLMTMGDEALFQSVLQQFMDETKTDVVNLEKHLKHMQAGPVREIVHKLAGRIGQMGSSDLSTTLRDIEVKLQDEVPLSDLLPALTQAKDDVEALLMNIQVNTLSS</sequence>
<comment type="caution">
    <text evidence="20">The sequence shown here is derived from an EMBL/GenBank/DDBJ whole genome shotgun (WGS) entry which is preliminary data.</text>
</comment>
<evidence type="ECO:0000256" key="2">
    <source>
        <dbReference type="ARBA" id="ARBA00004429"/>
    </source>
</evidence>
<evidence type="ECO:0000259" key="18">
    <source>
        <dbReference type="PROSITE" id="PS50110"/>
    </source>
</evidence>
<dbReference type="SMART" id="SM00448">
    <property type="entry name" value="REC"/>
    <property type="match status" value="1"/>
</dbReference>
<dbReference type="CDD" id="cd16922">
    <property type="entry name" value="HATPase_EvgS-ArcB-TorS-like"/>
    <property type="match status" value="1"/>
</dbReference>
<reference evidence="20 21" key="1">
    <citation type="submission" date="2021-01" db="EMBL/GenBank/DDBJ databases">
        <title>Chryseolinea sp. Jin1 Genome sequencing and assembly.</title>
        <authorList>
            <person name="Kim I."/>
        </authorList>
    </citation>
    <scope>NUCLEOTIDE SEQUENCE [LARGE SCALE GENOMIC DNA]</scope>
    <source>
        <strain evidence="20 21">Jin1</strain>
    </source>
</reference>
<evidence type="ECO:0000259" key="17">
    <source>
        <dbReference type="PROSITE" id="PS50109"/>
    </source>
</evidence>
<dbReference type="Gene3D" id="1.20.120.160">
    <property type="entry name" value="HPT domain"/>
    <property type="match status" value="1"/>
</dbReference>
<dbReference type="SUPFAM" id="SSF47384">
    <property type="entry name" value="Homodimeric domain of signal transducing histidine kinase"/>
    <property type="match status" value="1"/>
</dbReference>
<dbReference type="Gene3D" id="1.10.287.130">
    <property type="match status" value="1"/>
</dbReference>
<keyword evidence="7" id="KW-0808">Transferase</keyword>
<keyword evidence="10" id="KW-0547">Nucleotide-binding</keyword>
<evidence type="ECO:0000256" key="1">
    <source>
        <dbReference type="ARBA" id="ARBA00000085"/>
    </source>
</evidence>
<dbReference type="Gene3D" id="3.40.50.2300">
    <property type="match status" value="1"/>
</dbReference>
<dbReference type="EC" id="2.7.13.3" evidence="3"/>
<dbReference type="CDD" id="cd17546">
    <property type="entry name" value="REC_hyHK_CKI1_RcsC-like"/>
    <property type="match status" value="1"/>
</dbReference>
<keyword evidence="8 16" id="KW-0812">Transmembrane</keyword>
<dbReference type="Pfam" id="PF00072">
    <property type="entry name" value="Response_reg"/>
    <property type="match status" value="1"/>
</dbReference>
<proteinExistence type="predicted"/>
<evidence type="ECO:0000313" key="21">
    <source>
        <dbReference type="Proteomes" id="UP000613030"/>
    </source>
</evidence>
<dbReference type="Proteomes" id="UP000613030">
    <property type="component" value="Unassembled WGS sequence"/>
</dbReference>
<keyword evidence="6 14" id="KW-0597">Phosphoprotein</keyword>
<evidence type="ECO:0000256" key="4">
    <source>
        <dbReference type="ARBA" id="ARBA00022475"/>
    </source>
</evidence>
<dbReference type="PANTHER" id="PTHR43047">
    <property type="entry name" value="TWO-COMPONENT HISTIDINE PROTEIN KINASE"/>
    <property type="match status" value="1"/>
</dbReference>
<feature type="domain" description="HPt" evidence="19">
    <location>
        <begin position="730"/>
        <end position="821"/>
    </location>
</feature>
<dbReference type="PRINTS" id="PR00344">
    <property type="entry name" value="BCTRLSENSOR"/>
</dbReference>
<dbReference type="InterPro" id="IPR036890">
    <property type="entry name" value="HATPase_C_sf"/>
</dbReference>
<feature type="modified residue" description="4-aspartylphosphate" evidence="14">
    <location>
        <position position="644"/>
    </location>
</feature>
<evidence type="ECO:0000256" key="7">
    <source>
        <dbReference type="ARBA" id="ARBA00022679"/>
    </source>
</evidence>
<evidence type="ECO:0000313" key="20">
    <source>
        <dbReference type="EMBL" id="MBL0741309.1"/>
    </source>
</evidence>
<dbReference type="Pfam" id="PF00512">
    <property type="entry name" value="HisKA"/>
    <property type="match status" value="1"/>
</dbReference>
<dbReference type="SUPFAM" id="SSF55874">
    <property type="entry name" value="ATPase domain of HSP90 chaperone/DNA topoisomerase II/histidine kinase"/>
    <property type="match status" value="1"/>
</dbReference>
<dbReference type="InterPro" id="IPR011006">
    <property type="entry name" value="CheY-like_superfamily"/>
</dbReference>
<keyword evidence="5" id="KW-0997">Cell inner membrane</keyword>
<feature type="modified residue" description="Phosphohistidine" evidence="13">
    <location>
        <position position="769"/>
    </location>
</feature>
<keyword evidence="11 16" id="KW-1133">Transmembrane helix</keyword>
<evidence type="ECO:0000256" key="10">
    <source>
        <dbReference type="ARBA" id="ARBA00022840"/>
    </source>
</evidence>
<keyword evidence="12 16" id="KW-0472">Membrane</keyword>
<dbReference type="InterPro" id="IPR001789">
    <property type="entry name" value="Sig_transdc_resp-reg_receiver"/>
</dbReference>
<dbReference type="Gene3D" id="3.30.565.10">
    <property type="entry name" value="Histidine kinase-like ATPase, C-terminal domain"/>
    <property type="match status" value="1"/>
</dbReference>
<dbReference type="InterPro" id="IPR008207">
    <property type="entry name" value="Sig_transdc_His_kin_Hpt_dom"/>
</dbReference>
<dbReference type="SMART" id="SM00388">
    <property type="entry name" value="HisKA"/>
    <property type="match status" value="1"/>
</dbReference>
<keyword evidence="9" id="KW-0418">Kinase</keyword>
<evidence type="ECO:0000256" key="13">
    <source>
        <dbReference type="PROSITE-ProRule" id="PRU00110"/>
    </source>
</evidence>
<accession>A0ABS1KPD6</accession>
<comment type="subcellular location">
    <subcellularLocation>
        <location evidence="2">Cell inner membrane</location>
        <topology evidence="2">Multi-pass membrane protein</topology>
    </subcellularLocation>
</comment>
<dbReference type="CDD" id="cd00082">
    <property type="entry name" value="HisKA"/>
    <property type="match status" value="1"/>
</dbReference>
<organism evidence="20 21">
    <name type="scientific">Chryseolinea lacunae</name>
    <dbReference type="NCBI Taxonomy" id="2801331"/>
    <lineage>
        <taxon>Bacteria</taxon>
        <taxon>Pseudomonadati</taxon>
        <taxon>Bacteroidota</taxon>
        <taxon>Cytophagia</taxon>
        <taxon>Cytophagales</taxon>
        <taxon>Fulvivirgaceae</taxon>
        <taxon>Chryseolinea</taxon>
    </lineage>
</organism>
<dbReference type="RefSeq" id="WP_202008663.1">
    <property type="nucleotide sequence ID" value="NZ_JAERRB010000002.1"/>
</dbReference>
<feature type="domain" description="Response regulatory" evidence="18">
    <location>
        <begin position="595"/>
        <end position="710"/>
    </location>
</feature>
<evidence type="ECO:0000256" key="6">
    <source>
        <dbReference type="ARBA" id="ARBA00022553"/>
    </source>
</evidence>
<evidence type="ECO:0000256" key="11">
    <source>
        <dbReference type="ARBA" id="ARBA00022989"/>
    </source>
</evidence>
<feature type="coiled-coil region" evidence="15">
    <location>
        <begin position="328"/>
        <end position="355"/>
    </location>
</feature>
<dbReference type="InterPro" id="IPR005467">
    <property type="entry name" value="His_kinase_dom"/>
</dbReference>
<feature type="transmembrane region" description="Helical" evidence="16">
    <location>
        <begin position="17"/>
        <end position="39"/>
    </location>
</feature>
<dbReference type="SUPFAM" id="SSF52172">
    <property type="entry name" value="CheY-like"/>
    <property type="match status" value="1"/>
</dbReference>
<evidence type="ECO:0000256" key="14">
    <source>
        <dbReference type="PROSITE-ProRule" id="PRU00169"/>
    </source>
</evidence>
<dbReference type="SMART" id="SM00387">
    <property type="entry name" value="HATPase_c"/>
    <property type="match status" value="1"/>
</dbReference>
<comment type="catalytic activity">
    <reaction evidence="1">
        <text>ATP + protein L-histidine = ADP + protein N-phospho-L-histidine.</text>
        <dbReference type="EC" id="2.7.13.3"/>
    </reaction>
</comment>
<keyword evidence="15" id="KW-0175">Coiled coil</keyword>
<feature type="domain" description="Histidine kinase" evidence="17">
    <location>
        <begin position="355"/>
        <end position="573"/>
    </location>
</feature>
<dbReference type="PROSITE" id="PS50109">
    <property type="entry name" value="HIS_KIN"/>
    <property type="match status" value="1"/>
</dbReference>
<dbReference type="Pfam" id="PF02518">
    <property type="entry name" value="HATPase_c"/>
    <property type="match status" value="1"/>
</dbReference>
<name>A0ABS1KPD6_9BACT</name>
<dbReference type="InterPro" id="IPR003661">
    <property type="entry name" value="HisK_dim/P_dom"/>
</dbReference>
<evidence type="ECO:0000259" key="19">
    <source>
        <dbReference type="PROSITE" id="PS50894"/>
    </source>
</evidence>
<dbReference type="InterPro" id="IPR036097">
    <property type="entry name" value="HisK_dim/P_sf"/>
</dbReference>
<evidence type="ECO:0000256" key="16">
    <source>
        <dbReference type="SAM" id="Phobius"/>
    </source>
</evidence>
<gene>
    <name evidence="20" type="ORF">JI741_08760</name>
</gene>
<protein>
    <recommendedName>
        <fullName evidence="3">histidine kinase</fullName>
        <ecNumber evidence="3">2.7.13.3</ecNumber>
    </recommendedName>
</protein>
<evidence type="ECO:0000256" key="12">
    <source>
        <dbReference type="ARBA" id="ARBA00023136"/>
    </source>
</evidence>
<dbReference type="InterPro" id="IPR003594">
    <property type="entry name" value="HATPase_dom"/>
</dbReference>
<dbReference type="SUPFAM" id="SSF47226">
    <property type="entry name" value="Histidine-containing phosphotransfer domain, HPT domain"/>
    <property type="match status" value="1"/>
</dbReference>
<evidence type="ECO:0000256" key="8">
    <source>
        <dbReference type="ARBA" id="ARBA00022692"/>
    </source>
</evidence>
<feature type="coiled-coil region" evidence="15">
    <location>
        <begin position="224"/>
        <end position="258"/>
    </location>
</feature>
<evidence type="ECO:0000256" key="3">
    <source>
        <dbReference type="ARBA" id="ARBA00012438"/>
    </source>
</evidence>
<dbReference type="PROSITE" id="PS50894">
    <property type="entry name" value="HPT"/>
    <property type="match status" value="1"/>
</dbReference>
<dbReference type="EMBL" id="JAERRB010000002">
    <property type="protein sequence ID" value="MBL0741309.1"/>
    <property type="molecule type" value="Genomic_DNA"/>
</dbReference>
<dbReference type="PROSITE" id="PS50110">
    <property type="entry name" value="RESPONSE_REGULATORY"/>
    <property type="match status" value="1"/>
</dbReference>
<feature type="transmembrane region" description="Helical" evidence="16">
    <location>
        <begin position="303"/>
        <end position="322"/>
    </location>
</feature>
<evidence type="ECO:0000256" key="5">
    <source>
        <dbReference type="ARBA" id="ARBA00022519"/>
    </source>
</evidence>
<keyword evidence="10" id="KW-0067">ATP-binding</keyword>
<dbReference type="InterPro" id="IPR004358">
    <property type="entry name" value="Sig_transdc_His_kin-like_C"/>
</dbReference>
<keyword evidence="4" id="KW-1003">Cell membrane</keyword>
<evidence type="ECO:0000256" key="9">
    <source>
        <dbReference type="ARBA" id="ARBA00022777"/>
    </source>
</evidence>
<keyword evidence="21" id="KW-1185">Reference proteome</keyword>